<sequence length="460" mass="48114">MRHGHAHLGVRSTSTLSFAALALAVSAVLAVGTYLTARHFLLGQREDTAARQSFVDAALVREGLLTAGAQVSDVLDSTSPPPGAVVVVERDGAWYSSSLDAEARSIPEQVRRLTSEGQSAQAWTLLGGEPAIAVGVPIPAVGAQFYELSPTTELDSTLRVLALVLGAFALVTTVAGALIGRAASARVVAPLQDVASATADIAAGRMTTRLQATSDPDLAVIVGSFNTMVEALDQRMRRDARFAADVAHELRSPVTTLMTSLTVLRGTEDGAAERRRAATDLVEREVRRLHRSLEHLLELGRLEAGVVQLGREPVDLGELVTHTVRTTMRPEELVVLRDGPLVVDADKAILHRAVVNLLDNADVHGGGAVAVTVVRVSQAVELRVADGGPGVPEAERSRVFERFVRVGSRGSVPGSGLGLSLVAETAQAYDGAVRCEETPGGGATFVLCLPASGGEHGSGT</sequence>
<evidence type="ECO:0000256" key="4">
    <source>
        <dbReference type="ARBA" id="ARBA00022553"/>
    </source>
</evidence>
<feature type="domain" description="HAMP" evidence="13">
    <location>
        <begin position="185"/>
        <end position="237"/>
    </location>
</feature>
<evidence type="ECO:0000256" key="5">
    <source>
        <dbReference type="ARBA" id="ARBA00022679"/>
    </source>
</evidence>
<dbReference type="InterPro" id="IPR036097">
    <property type="entry name" value="HisK_dim/P_sf"/>
</dbReference>
<dbReference type="InterPro" id="IPR050428">
    <property type="entry name" value="TCS_sensor_his_kinase"/>
</dbReference>
<evidence type="ECO:0000256" key="10">
    <source>
        <dbReference type="ARBA" id="ARBA00023136"/>
    </source>
</evidence>
<dbReference type="Pfam" id="PF00512">
    <property type="entry name" value="HisKA"/>
    <property type="match status" value="1"/>
</dbReference>
<dbReference type="Pfam" id="PF02518">
    <property type="entry name" value="HATPase_c"/>
    <property type="match status" value="1"/>
</dbReference>
<dbReference type="Gene3D" id="6.10.340.10">
    <property type="match status" value="1"/>
</dbReference>
<protein>
    <recommendedName>
        <fullName evidence="3">histidine kinase</fullName>
        <ecNumber evidence="3">2.7.13.3</ecNumber>
    </recommendedName>
</protein>
<evidence type="ECO:0000256" key="8">
    <source>
        <dbReference type="ARBA" id="ARBA00022989"/>
    </source>
</evidence>
<comment type="catalytic activity">
    <reaction evidence="1">
        <text>ATP + protein L-histidine = ADP + protein N-phospho-L-histidine.</text>
        <dbReference type="EC" id="2.7.13.3"/>
    </reaction>
</comment>
<dbReference type="PROSITE" id="PS50885">
    <property type="entry name" value="HAMP"/>
    <property type="match status" value="1"/>
</dbReference>
<keyword evidence="9" id="KW-0902">Two-component regulatory system</keyword>
<reference evidence="14" key="1">
    <citation type="journal article" date="2014" name="Int. J. Syst. Evol. Microbiol.">
        <title>Complete genome sequence of Corynebacterium casei LMG S-19264T (=DSM 44701T), isolated from a smear-ripened cheese.</title>
        <authorList>
            <consortium name="US DOE Joint Genome Institute (JGI-PGF)"/>
            <person name="Walter F."/>
            <person name="Albersmeier A."/>
            <person name="Kalinowski J."/>
            <person name="Ruckert C."/>
        </authorList>
    </citation>
    <scope>NUCLEOTIDE SEQUENCE</scope>
    <source>
        <strain evidence="14">CGMCC 1.10749</strain>
    </source>
</reference>
<dbReference type="CDD" id="cd00075">
    <property type="entry name" value="HATPase"/>
    <property type="match status" value="1"/>
</dbReference>
<evidence type="ECO:0000313" key="14">
    <source>
        <dbReference type="EMBL" id="GGB68214.1"/>
    </source>
</evidence>
<dbReference type="Proteomes" id="UP000628079">
    <property type="component" value="Unassembled WGS sequence"/>
</dbReference>
<evidence type="ECO:0000256" key="1">
    <source>
        <dbReference type="ARBA" id="ARBA00000085"/>
    </source>
</evidence>
<dbReference type="SUPFAM" id="SSF47384">
    <property type="entry name" value="Homodimeric domain of signal transducing histidine kinase"/>
    <property type="match status" value="1"/>
</dbReference>
<accession>A0A8H9FSY5</accession>
<dbReference type="InterPro" id="IPR004358">
    <property type="entry name" value="Sig_transdc_His_kin-like_C"/>
</dbReference>
<keyword evidence="10 11" id="KW-0472">Membrane</keyword>
<dbReference type="InterPro" id="IPR003594">
    <property type="entry name" value="HATPase_dom"/>
</dbReference>
<keyword evidence="8 11" id="KW-1133">Transmembrane helix</keyword>
<evidence type="ECO:0000256" key="6">
    <source>
        <dbReference type="ARBA" id="ARBA00022692"/>
    </source>
</evidence>
<evidence type="ECO:0000259" key="13">
    <source>
        <dbReference type="PROSITE" id="PS50885"/>
    </source>
</evidence>
<dbReference type="GO" id="GO:0000155">
    <property type="term" value="F:phosphorelay sensor kinase activity"/>
    <property type="evidence" value="ECO:0007669"/>
    <property type="project" value="InterPro"/>
</dbReference>
<dbReference type="PRINTS" id="PR00344">
    <property type="entry name" value="BCTRLSENSOR"/>
</dbReference>
<evidence type="ECO:0000313" key="15">
    <source>
        <dbReference type="Proteomes" id="UP000628079"/>
    </source>
</evidence>
<evidence type="ECO:0000256" key="7">
    <source>
        <dbReference type="ARBA" id="ARBA00022777"/>
    </source>
</evidence>
<dbReference type="EC" id="2.7.13.3" evidence="3"/>
<dbReference type="EMBL" id="BMEA01000001">
    <property type="protein sequence ID" value="GGB68214.1"/>
    <property type="molecule type" value="Genomic_DNA"/>
</dbReference>
<dbReference type="InterPro" id="IPR003660">
    <property type="entry name" value="HAMP_dom"/>
</dbReference>
<dbReference type="PROSITE" id="PS50109">
    <property type="entry name" value="HIS_KIN"/>
    <property type="match status" value="1"/>
</dbReference>
<comment type="subcellular location">
    <subcellularLocation>
        <location evidence="2">Cell membrane</location>
    </subcellularLocation>
</comment>
<dbReference type="SMART" id="SM00304">
    <property type="entry name" value="HAMP"/>
    <property type="match status" value="1"/>
</dbReference>
<dbReference type="AlphaFoldDB" id="A0A8H9FSY5"/>
<dbReference type="SMART" id="SM00388">
    <property type="entry name" value="HisKA"/>
    <property type="match status" value="1"/>
</dbReference>
<keyword evidence="7 14" id="KW-0418">Kinase</keyword>
<keyword evidence="5" id="KW-0808">Transferase</keyword>
<dbReference type="SMART" id="SM00387">
    <property type="entry name" value="HATPase_c"/>
    <property type="match status" value="1"/>
</dbReference>
<dbReference type="RefSeq" id="WP_035947741.1">
    <property type="nucleotide sequence ID" value="NZ_BMEA01000001.1"/>
</dbReference>
<feature type="transmembrane region" description="Helical" evidence="11">
    <location>
        <begin position="160"/>
        <end position="180"/>
    </location>
</feature>
<evidence type="ECO:0000256" key="2">
    <source>
        <dbReference type="ARBA" id="ARBA00004236"/>
    </source>
</evidence>
<reference evidence="14" key="2">
    <citation type="submission" date="2020-09" db="EMBL/GenBank/DDBJ databases">
        <authorList>
            <person name="Sun Q."/>
            <person name="Zhou Y."/>
        </authorList>
    </citation>
    <scope>NUCLEOTIDE SEQUENCE</scope>
    <source>
        <strain evidence="14">CGMCC 1.10749</strain>
    </source>
</reference>
<dbReference type="Pfam" id="PF00672">
    <property type="entry name" value="HAMP"/>
    <property type="match status" value="1"/>
</dbReference>
<dbReference type="Gene3D" id="3.30.565.10">
    <property type="entry name" value="Histidine kinase-like ATPase, C-terminal domain"/>
    <property type="match status" value="1"/>
</dbReference>
<organism evidence="14 15">
    <name type="scientific">Knoellia flava</name>
    <dbReference type="NCBI Taxonomy" id="913969"/>
    <lineage>
        <taxon>Bacteria</taxon>
        <taxon>Bacillati</taxon>
        <taxon>Actinomycetota</taxon>
        <taxon>Actinomycetes</taxon>
        <taxon>Micrococcales</taxon>
        <taxon>Intrasporangiaceae</taxon>
        <taxon>Knoellia</taxon>
    </lineage>
</organism>
<dbReference type="InterPro" id="IPR003661">
    <property type="entry name" value="HisK_dim/P_dom"/>
</dbReference>
<feature type="domain" description="Histidine kinase" evidence="12">
    <location>
        <begin position="245"/>
        <end position="453"/>
    </location>
</feature>
<dbReference type="InterPro" id="IPR036890">
    <property type="entry name" value="HATPase_C_sf"/>
</dbReference>
<dbReference type="CDD" id="cd00082">
    <property type="entry name" value="HisKA"/>
    <property type="match status" value="1"/>
</dbReference>
<evidence type="ECO:0000256" key="3">
    <source>
        <dbReference type="ARBA" id="ARBA00012438"/>
    </source>
</evidence>
<dbReference type="PANTHER" id="PTHR45436">
    <property type="entry name" value="SENSOR HISTIDINE KINASE YKOH"/>
    <property type="match status" value="1"/>
</dbReference>
<dbReference type="PANTHER" id="PTHR45436:SF5">
    <property type="entry name" value="SENSOR HISTIDINE KINASE TRCS"/>
    <property type="match status" value="1"/>
</dbReference>
<dbReference type="CDD" id="cd06225">
    <property type="entry name" value="HAMP"/>
    <property type="match status" value="1"/>
</dbReference>
<gene>
    <name evidence="14" type="primary">mtrB</name>
    <name evidence="14" type="ORF">GCM10011314_04330</name>
</gene>
<evidence type="ECO:0000256" key="9">
    <source>
        <dbReference type="ARBA" id="ARBA00023012"/>
    </source>
</evidence>
<keyword evidence="4" id="KW-0597">Phosphoprotein</keyword>
<evidence type="ECO:0000256" key="11">
    <source>
        <dbReference type="SAM" id="Phobius"/>
    </source>
</evidence>
<dbReference type="Gene3D" id="1.10.287.130">
    <property type="match status" value="1"/>
</dbReference>
<dbReference type="GO" id="GO:0005886">
    <property type="term" value="C:plasma membrane"/>
    <property type="evidence" value="ECO:0007669"/>
    <property type="project" value="UniProtKB-SubCell"/>
</dbReference>
<keyword evidence="6 11" id="KW-0812">Transmembrane</keyword>
<proteinExistence type="predicted"/>
<dbReference type="SUPFAM" id="SSF158472">
    <property type="entry name" value="HAMP domain-like"/>
    <property type="match status" value="1"/>
</dbReference>
<comment type="caution">
    <text evidence="14">The sequence shown here is derived from an EMBL/GenBank/DDBJ whole genome shotgun (WGS) entry which is preliminary data.</text>
</comment>
<evidence type="ECO:0000259" key="12">
    <source>
        <dbReference type="PROSITE" id="PS50109"/>
    </source>
</evidence>
<dbReference type="SUPFAM" id="SSF55874">
    <property type="entry name" value="ATPase domain of HSP90 chaperone/DNA topoisomerase II/histidine kinase"/>
    <property type="match status" value="1"/>
</dbReference>
<name>A0A8H9FSY5_9MICO</name>
<dbReference type="InterPro" id="IPR005467">
    <property type="entry name" value="His_kinase_dom"/>
</dbReference>
<feature type="transmembrane region" description="Helical" evidence="11">
    <location>
        <begin position="16"/>
        <end position="37"/>
    </location>
</feature>